<dbReference type="NCBIfam" id="TIGR02103">
    <property type="entry name" value="pullul_strch"/>
    <property type="match status" value="1"/>
</dbReference>
<evidence type="ECO:0000313" key="11">
    <source>
        <dbReference type="EMBL" id="PSV49952.1"/>
    </source>
</evidence>
<dbReference type="Gene3D" id="2.60.40.1180">
    <property type="entry name" value="Golgi alpha-mannosidase II"/>
    <property type="match status" value="1"/>
</dbReference>
<evidence type="ECO:0000259" key="10">
    <source>
        <dbReference type="Pfam" id="PF18494"/>
    </source>
</evidence>
<feature type="domain" description="Pullulanase carbohydrate-binding module 41" evidence="7">
    <location>
        <begin position="60"/>
        <end position="157"/>
    </location>
</feature>
<evidence type="ECO:0000259" key="9">
    <source>
        <dbReference type="Pfam" id="PF17967"/>
    </source>
</evidence>
<dbReference type="InterPro" id="IPR041111">
    <property type="entry name" value="Pullulanase_Ins"/>
</dbReference>
<evidence type="ECO:0000256" key="1">
    <source>
        <dbReference type="ARBA" id="ARBA00008061"/>
    </source>
</evidence>
<evidence type="ECO:0000256" key="2">
    <source>
        <dbReference type="ARBA" id="ARBA00022729"/>
    </source>
</evidence>
<dbReference type="Gene3D" id="3.20.20.80">
    <property type="entry name" value="Glycosidases"/>
    <property type="match status" value="1"/>
</dbReference>
<dbReference type="EMBL" id="PYOC01000001">
    <property type="protein sequence ID" value="PSV49952.1"/>
    <property type="molecule type" value="Genomic_DNA"/>
</dbReference>
<feature type="domain" description="Glycoside hydrolase family 13 N-terminal" evidence="6">
    <location>
        <begin position="415"/>
        <end position="499"/>
    </location>
</feature>
<feature type="domain" description="Alpha-1,6-glucosidases pullulanase-type C-terminal" evidence="8">
    <location>
        <begin position="1024"/>
        <end position="1183"/>
    </location>
</feature>
<dbReference type="Gene3D" id="2.60.40.1110">
    <property type="match status" value="2"/>
</dbReference>
<dbReference type="Pfam" id="PF18494">
    <property type="entry name" value="Pullulanase_Ins"/>
    <property type="match status" value="1"/>
</dbReference>
<dbReference type="Proteomes" id="UP000241803">
    <property type="component" value="Unassembled WGS sequence"/>
</dbReference>
<dbReference type="Gene3D" id="2.60.40.10">
    <property type="entry name" value="Immunoglobulins"/>
    <property type="match status" value="1"/>
</dbReference>
<name>A0A2T3LEZ6_9GAMM</name>
<keyword evidence="12" id="KW-1185">Reference proteome</keyword>
<dbReference type="InterPro" id="IPR014756">
    <property type="entry name" value="Ig_E-set"/>
</dbReference>
<dbReference type="InterPro" id="IPR013783">
    <property type="entry name" value="Ig-like_fold"/>
</dbReference>
<feature type="domain" description="Pullulanase Ins" evidence="10">
    <location>
        <begin position="597"/>
        <end position="670"/>
    </location>
</feature>
<dbReference type="Gene3D" id="2.60.40.1130">
    <property type="entry name" value="Rab geranylgeranyltransferase alpha-subunit, insert domain"/>
    <property type="match status" value="1"/>
</dbReference>
<dbReference type="GO" id="GO:0030246">
    <property type="term" value="F:carbohydrate binding"/>
    <property type="evidence" value="ECO:0007669"/>
    <property type="project" value="InterPro"/>
</dbReference>
<evidence type="ECO:0000256" key="5">
    <source>
        <dbReference type="SAM" id="MobiDB-lite"/>
    </source>
</evidence>
<dbReference type="SUPFAM" id="SSF49452">
    <property type="entry name" value="Starch-binding domain-like"/>
    <property type="match status" value="2"/>
</dbReference>
<keyword evidence="2" id="KW-0732">Signal</keyword>
<evidence type="ECO:0000259" key="6">
    <source>
        <dbReference type="Pfam" id="PF02922"/>
    </source>
</evidence>
<dbReference type="InterPro" id="IPR004193">
    <property type="entry name" value="Glyco_hydro_13_N"/>
</dbReference>
<dbReference type="PROSITE" id="PS51257">
    <property type="entry name" value="PROKAR_LIPOPROTEIN"/>
    <property type="match status" value="1"/>
</dbReference>
<dbReference type="GO" id="GO:0005975">
    <property type="term" value="P:carbohydrate metabolic process"/>
    <property type="evidence" value="ECO:0007669"/>
    <property type="project" value="InterPro"/>
</dbReference>
<dbReference type="CDD" id="cd02860">
    <property type="entry name" value="E_set_Pullulanase"/>
    <property type="match status" value="1"/>
</dbReference>
<protein>
    <submittedName>
        <fullName evidence="11">DUF3372 domain-containing protein</fullName>
    </submittedName>
</protein>
<evidence type="ECO:0000256" key="4">
    <source>
        <dbReference type="ARBA" id="ARBA00023295"/>
    </source>
</evidence>
<dbReference type="Pfam" id="PF02922">
    <property type="entry name" value="CBM_48"/>
    <property type="match status" value="1"/>
</dbReference>
<dbReference type="RefSeq" id="WP_107252545.1">
    <property type="nucleotide sequence ID" value="NZ_PYOC01000001.1"/>
</dbReference>
<dbReference type="InterPro" id="IPR011839">
    <property type="entry name" value="Pullul_strch"/>
</dbReference>
<organism evidence="11 12">
    <name type="scientific">Photobacterium indicum</name>
    <dbReference type="NCBI Taxonomy" id="81447"/>
    <lineage>
        <taxon>Bacteria</taxon>
        <taxon>Pseudomonadati</taxon>
        <taxon>Pseudomonadota</taxon>
        <taxon>Gammaproteobacteria</taxon>
        <taxon>Vibrionales</taxon>
        <taxon>Vibrionaceae</taxon>
        <taxon>Photobacterium</taxon>
    </lineage>
</organism>
<dbReference type="SUPFAM" id="SSF51011">
    <property type="entry name" value="Glycosyl hydrolase domain"/>
    <property type="match status" value="1"/>
</dbReference>
<dbReference type="InterPro" id="IPR013784">
    <property type="entry name" value="Carb-bd-like_fold"/>
</dbReference>
<reference evidence="11 12" key="1">
    <citation type="submission" date="2018-03" db="EMBL/GenBank/DDBJ databases">
        <title>Whole genome sequencing of Histamine producing bacteria.</title>
        <authorList>
            <person name="Butler K."/>
        </authorList>
    </citation>
    <scope>NUCLEOTIDE SEQUENCE [LARGE SCALE GENOMIC DNA]</scope>
    <source>
        <strain evidence="11 12">ATCC 19614</strain>
    </source>
</reference>
<keyword evidence="3" id="KW-0378">Hydrolase</keyword>
<dbReference type="InterPro" id="IPR040671">
    <property type="entry name" value="Pullulanase_N2"/>
</dbReference>
<dbReference type="Pfam" id="PF17967">
    <property type="entry name" value="Pullulanase_N2"/>
    <property type="match status" value="1"/>
</dbReference>
<proteinExistence type="inferred from homology"/>
<dbReference type="InterPro" id="IPR005323">
    <property type="entry name" value="CBM41_pullulanase"/>
</dbReference>
<evidence type="ECO:0000259" key="7">
    <source>
        <dbReference type="Pfam" id="PF03714"/>
    </source>
</evidence>
<dbReference type="InterPro" id="IPR017853">
    <property type="entry name" value="GH"/>
</dbReference>
<accession>A0A2T3LEZ6</accession>
<evidence type="ECO:0000313" key="12">
    <source>
        <dbReference type="Proteomes" id="UP000241803"/>
    </source>
</evidence>
<sequence length="1198" mass="131494">MNFKLSTIAKLTLPLLSAVTLVGCNSSSSDNAIDESGKFTPINKDQAAIYFKLDPAQAKAAGSYDGYTLHIWNDDTCGSYANADSEWDTGVPFSGVDETYGAYWVIDLKEDATQCVNFIPRDANRDKPLGEFNGKLDLEQVHKEGNYVFTQEGISAVFPEYIPPLPEKTARVFLNMEDDTAASNVKLHVWNDDTCAAYAGSDTSWDAGLPITGNSETYGDYWDIALKDDASNCVNFIPHDGDEKSLLENTQLDLEQAAKIGNVAFTFEGSSTVYYQPMAKLPSATLSGASAHWLTADILALESGAARVELLYASKAGIEYNNQTQTFSGVEKTVTSSKTTNGSWSEKFPHLEALESWQLDFESVKADPKALLKGQLIAVSYDSAGKVLLATQVQPSGALDMIYTGNAGTGDNLSYGAIISSTDVQFTLWAPTAQSVSVVKYSADKKSTAELPMTFDANSGAWTLTTDKLQTEDYYRYHVKVYHPLTKVMMDYEVTDPYSLSLSMNSEFSQVIDLNDADLKPAGWDELQRPMKQDNPSQFVIYESHVRDFSAQDVSTPADMRGKFDAFSEIDSVPVEHLKSLQEKGVTHLQLLPIFDIATINEDPNKVADIDELFSKLCKVNSDVKTSSFKNDCSSGLTIAEVLKREQGNDTTANPSVQELNRLVSATDSFNWGYDPLHYTVPEGSYSSNPDGTTRILEMREMVKSIKTDIGMNVVMDVVYNHTNSAGPESATSVLDKIVPWYYNRLNPVTGSVENSTCCSNTAPERAMMAKLIKDSLVVWSRDYKIDSFRFDLMGHHPLAQIQESLAAVQKVDPNTYFYGEGWNFGEVENDRLFVQATQPNLGGTGIGSFSDRLRDAVRGGGPFDGKEGLRENQGFGNGAFVQPNDTNKTSKETALHLADLTRLGLAGNLKDFMLIDSKGKIVSGEKVDYNGQPAGYAVDPSEVQNYVSKHDNQTLWDNNQYKIPYDVTSATRVRMQTVSLSTAMLGQGVPFLHMGSELLRSKSMQRDSYDSGDWFNKVDFTLEDNNWNKGLPRKDKDGDNYDIITKVIEGSGENAKPTSQDMEDMVSFYKELANLRQSYPLITLGTGKEVNARVDFHNTGAAQEPGLIVMSIDNGKDSGGDLDSTLDAMVIVINATPKVQTFDIKQTGFTVSEKHTPALTAGASVAETKLTVPAWTPVVFVQKRSGERGAGLPVSDK</sequence>
<evidence type="ECO:0000259" key="8">
    <source>
        <dbReference type="Pfam" id="PF11852"/>
    </source>
</evidence>
<dbReference type="AlphaFoldDB" id="A0A2T3LEZ6"/>
<dbReference type="SUPFAM" id="SSF51445">
    <property type="entry name" value="(Trans)glycosidases"/>
    <property type="match status" value="1"/>
</dbReference>
<keyword evidence="4" id="KW-0326">Glycosidase</keyword>
<dbReference type="GO" id="GO:0051060">
    <property type="term" value="F:pullulanase activity"/>
    <property type="evidence" value="ECO:0007669"/>
    <property type="project" value="InterPro"/>
</dbReference>
<dbReference type="Pfam" id="PF03714">
    <property type="entry name" value="PUD"/>
    <property type="match status" value="2"/>
</dbReference>
<feature type="region of interest" description="Disordered" evidence="5">
    <location>
        <begin position="867"/>
        <end position="888"/>
    </location>
</feature>
<gene>
    <name evidence="11" type="ORF">C9J47_05225</name>
</gene>
<feature type="domain" description="Pullulanase carbohydrate-binding module 41" evidence="7">
    <location>
        <begin position="171"/>
        <end position="275"/>
    </location>
</feature>
<dbReference type="InterPro" id="IPR013780">
    <property type="entry name" value="Glyco_hydro_b"/>
</dbReference>
<dbReference type="InterPro" id="IPR024561">
    <property type="entry name" value="Pullul_strch_C"/>
</dbReference>
<comment type="caution">
    <text evidence="11">The sequence shown here is derived from an EMBL/GenBank/DDBJ whole genome shotgun (WGS) entry which is preliminary data.</text>
</comment>
<dbReference type="SUPFAM" id="SSF81296">
    <property type="entry name" value="E set domains"/>
    <property type="match status" value="2"/>
</dbReference>
<dbReference type="PANTHER" id="PTHR43002">
    <property type="entry name" value="GLYCOGEN DEBRANCHING ENZYME"/>
    <property type="match status" value="1"/>
</dbReference>
<dbReference type="Pfam" id="PF11852">
    <property type="entry name" value="Pullul_strch_C"/>
    <property type="match status" value="1"/>
</dbReference>
<comment type="similarity">
    <text evidence="1">Belongs to the glycosyl hydrolase 13 family.</text>
</comment>
<dbReference type="CDD" id="cd11341">
    <property type="entry name" value="AmyAc_Pullulanase_LD-like"/>
    <property type="match status" value="1"/>
</dbReference>
<evidence type="ECO:0000256" key="3">
    <source>
        <dbReference type="ARBA" id="ARBA00022801"/>
    </source>
</evidence>
<feature type="domain" description="Pullulanase N2" evidence="9">
    <location>
        <begin position="289"/>
        <end position="400"/>
    </location>
</feature>
<dbReference type="CDD" id="cd10315">
    <property type="entry name" value="CBM41_pullulanase"/>
    <property type="match status" value="2"/>
</dbReference>